<name>A0A3S5AYR3_9PLAT</name>
<dbReference type="Proteomes" id="UP000784294">
    <property type="component" value="Unassembled WGS sequence"/>
</dbReference>
<protein>
    <submittedName>
        <fullName evidence="1">Uncharacterized protein</fullName>
    </submittedName>
</protein>
<accession>A0A3S5AYR3</accession>
<gene>
    <name evidence="1" type="ORF">PXEA_LOCUS22135</name>
</gene>
<sequence length="81" mass="9278">MSHKSLLLRVCLGKRNDPDLHSARLFSYQLINWPLLFDCLKSGCLRAFHSLPRLRHMRGFLVDDAHVHANAHVSAWESSSP</sequence>
<reference evidence="1" key="1">
    <citation type="submission" date="2018-11" db="EMBL/GenBank/DDBJ databases">
        <authorList>
            <consortium name="Pathogen Informatics"/>
        </authorList>
    </citation>
    <scope>NUCLEOTIDE SEQUENCE</scope>
</reference>
<evidence type="ECO:0000313" key="2">
    <source>
        <dbReference type="Proteomes" id="UP000784294"/>
    </source>
</evidence>
<dbReference type="EMBL" id="CAAALY010096963">
    <property type="protein sequence ID" value="VEL28695.1"/>
    <property type="molecule type" value="Genomic_DNA"/>
</dbReference>
<evidence type="ECO:0000313" key="1">
    <source>
        <dbReference type="EMBL" id="VEL28695.1"/>
    </source>
</evidence>
<organism evidence="1 2">
    <name type="scientific">Protopolystoma xenopodis</name>
    <dbReference type="NCBI Taxonomy" id="117903"/>
    <lineage>
        <taxon>Eukaryota</taxon>
        <taxon>Metazoa</taxon>
        <taxon>Spiralia</taxon>
        <taxon>Lophotrochozoa</taxon>
        <taxon>Platyhelminthes</taxon>
        <taxon>Monogenea</taxon>
        <taxon>Polyopisthocotylea</taxon>
        <taxon>Polystomatidea</taxon>
        <taxon>Polystomatidae</taxon>
        <taxon>Protopolystoma</taxon>
    </lineage>
</organism>
<dbReference type="AlphaFoldDB" id="A0A3S5AYR3"/>
<keyword evidence="2" id="KW-1185">Reference proteome</keyword>
<comment type="caution">
    <text evidence="1">The sequence shown here is derived from an EMBL/GenBank/DDBJ whole genome shotgun (WGS) entry which is preliminary data.</text>
</comment>
<proteinExistence type="predicted"/>